<dbReference type="Gene3D" id="2.40.50.100">
    <property type="match status" value="1"/>
</dbReference>
<dbReference type="InterPro" id="IPR001249">
    <property type="entry name" value="AcCoA_biotinCC"/>
</dbReference>
<evidence type="ECO:0000256" key="5">
    <source>
        <dbReference type="ARBA" id="ARBA00023098"/>
    </source>
</evidence>
<evidence type="ECO:0000256" key="2">
    <source>
        <dbReference type="ARBA" id="ARBA00017562"/>
    </source>
</evidence>
<evidence type="ECO:0000259" key="10">
    <source>
        <dbReference type="PROSITE" id="PS50968"/>
    </source>
</evidence>
<keyword evidence="4 8" id="KW-0276">Fatty acid metabolism</keyword>
<dbReference type="GO" id="GO:0003989">
    <property type="term" value="F:acetyl-CoA carboxylase activity"/>
    <property type="evidence" value="ECO:0007669"/>
    <property type="project" value="InterPro"/>
</dbReference>
<dbReference type="InterPro" id="IPR011053">
    <property type="entry name" value="Single_hybrid_motif"/>
</dbReference>
<evidence type="ECO:0000256" key="1">
    <source>
        <dbReference type="ARBA" id="ARBA00005194"/>
    </source>
</evidence>
<keyword evidence="7 8" id="KW-0092">Biotin</keyword>
<dbReference type="PRINTS" id="PR01071">
    <property type="entry name" value="ACOABIOTINCC"/>
</dbReference>
<dbReference type="UniPathway" id="UPA00094"/>
<evidence type="ECO:0000256" key="8">
    <source>
        <dbReference type="RuleBase" id="RU364072"/>
    </source>
</evidence>
<dbReference type="GO" id="GO:0006633">
    <property type="term" value="P:fatty acid biosynthetic process"/>
    <property type="evidence" value="ECO:0007669"/>
    <property type="project" value="UniProtKB-UniPathway"/>
</dbReference>
<dbReference type="AlphaFoldDB" id="A0A0R1XC01"/>
<keyword evidence="3 8" id="KW-0444">Lipid biosynthesis</keyword>
<dbReference type="STRING" id="1423782.FD32_GL001892"/>
<comment type="pathway">
    <text evidence="1 8">Lipid metabolism; fatty acid biosynthesis.</text>
</comment>
<dbReference type="InterPro" id="IPR050709">
    <property type="entry name" value="Biotin_Carboxyl_Carrier/Decarb"/>
</dbReference>
<feature type="region of interest" description="Disordered" evidence="9">
    <location>
        <begin position="46"/>
        <end position="66"/>
    </location>
</feature>
<keyword evidence="5 8" id="KW-0443">Lipid metabolism</keyword>
<evidence type="ECO:0000256" key="9">
    <source>
        <dbReference type="SAM" id="MobiDB-lite"/>
    </source>
</evidence>
<evidence type="ECO:0000256" key="4">
    <source>
        <dbReference type="ARBA" id="ARBA00022832"/>
    </source>
</evidence>
<keyword evidence="12" id="KW-1185">Reference proteome</keyword>
<dbReference type="InterPro" id="IPR000089">
    <property type="entry name" value="Biotin_lipoyl"/>
</dbReference>
<accession>A0A0R1XC01</accession>
<dbReference type="PROSITE" id="PS50968">
    <property type="entry name" value="BIOTINYL_LIPOYL"/>
    <property type="match status" value="1"/>
</dbReference>
<dbReference type="EMBL" id="AZGM01000054">
    <property type="protein sequence ID" value="KRM27738.1"/>
    <property type="molecule type" value="Genomic_DNA"/>
</dbReference>
<reference evidence="11 12" key="1">
    <citation type="journal article" date="2015" name="Genome Announc.">
        <title>Expanding the biotechnology potential of lactobacilli through comparative genomics of 213 strains and associated genera.</title>
        <authorList>
            <person name="Sun Z."/>
            <person name="Harris H.M."/>
            <person name="McCann A."/>
            <person name="Guo C."/>
            <person name="Argimon S."/>
            <person name="Zhang W."/>
            <person name="Yang X."/>
            <person name="Jeffery I.B."/>
            <person name="Cooney J.C."/>
            <person name="Kagawa T.F."/>
            <person name="Liu W."/>
            <person name="Song Y."/>
            <person name="Salvetti E."/>
            <person name="Wrobel A."/>
            <person name="Rasinkangas P."/>
            <person name="Parkhill J."/>
            <person name="Rea M.C."/>
            <person name="O'Sullivan O."/>
            <person name="Ritari J."/>
            <person name="Douillard F.P."/>
            <person name="Paul Ross R."/>
            <person name="Yang R."/>
            <person name="Briner A.E."/>
            <person name="Felis G.E."/>
            <person name="de Vos W.M."/>
            <person name="Barrangou R."/>
            <person name="Klaenhammer T.R."/>
            <person name="Caufield P.W."/>
            <person name="Cui Y."/>
            <person name="Zhang H."/>
            <person name="O'Toole P.W."/>
        </authorList>
    </citation>
    <scope>NUCLEOTIDE SEQUENCE [LARGE SCALE GENOMIC DNA]</scope>
    <source>
        <strain evidence="11 12">DSM 6035</strain>
    </source>
</reference>
<comment type="caution">
    <text evidence="11">The sequence shown here is derived from an EMBL/GenBank/DDBJ whole genome shotgun (WGS) entry which is preliminary data.</text>
</comment>
<dbReference type="InterPro" id="IPR001882">
    <property type="entry name" value="Biotin_BS"/>
</dbReference>
<evidence type="ECO:0000313" key="12">
    <source>
        <dbReference type="Proteomes" id="UP000051412"/>
    </source>
</evidence>
<dbReference type="Proteomes" id="UP000051412">
    <property type="component" value="Unassembled WGS sequence"/>
</dbReference>
<protein>
    <recommendedName>
        <fullName evidence="2 8">Biotin carboxyl carrier protein of acetyl-CoA carboxylase</fullName>
    </recommendedName>
</protein>
<organism evidence="11 12">
    <name type="scientific">Limosilactobacillus panis DSM 6035</name>
    <dbReference type="NCBI Taxonomy" id="1423782"/>
    <lineage>
        <taxon>Bacteria</taxon>
        <taxon>Bacillati</taxon>
        <taxon>Bacillota</taxon>
        <taxon>Bacilli</taxon>
        <taxon>Lactobacillales</taxon>
        <taxon>Lactobacillaceae</taxon>
        <taxon>Limosilactobacillus</taxon>
    </lineage>
</organism>
<sequence length="144" mass="15820">MEFDDIQKLMTGFEHSSTRELKIDDHGFHLYLSKNNQSAPVKVEKQVNAGDENGAAEKPATDSNTGAIKAPLVGTVYLQPKPDQPAYVKVGDHVHKGDVVCVIEAMKMITEVKSDRDGVVKSIDVENCDLVEFNQSLFTISEGE</sequence>
<dbReference type="PANTHER" id="PTHR45266">
    <property type="entry name" value="OXALOACETATE DECARBOXYLASE ALPHA CHAIN"/>
    <property type="match status" value="1"/>
</dbReference>
<evidence type="ECO:0000256" key="3">
    <source>
        <dbReference type="ARBA" id="ARBA00022516"/>
    </source>
</evidence>
<feature type="domain" description="Lipoyl-binding" evidence="10">
    <location>
        <begin position="65"/>
        <end position="141"/>
    </location>
</feature>
<dbReference type="SUPFAM" id="SSF51230">
    <property type="entry name" value="Single hybrid motif"/>
    <property type="match status" value="1"/>
</dbReference>
<proteinExistence type="predicted"/>
<dbReference type="FunFam" id="2.40.50.100:FF:000003">
    <property type="entry name" value="Acetyl-CoA carboxylase biotin carboxyl carrier protein"/>
    <property type="match status" value="1"/>
</dbReference>
<dbReference type="PATRIC" id="fig|1423782.4.peg.1969"/>
<dbReference type="CDD" id="cd06850">
    <property type="entry name" value="biotinyl_domain"/>
    <property type="match status" value="1"/>
</dbReference>
<name>A0A0R1XC01_9LACO</name>
<evidence type="ECO:0000256" key="7">
    <source>
        <dbReference type="ARBA" id="ARBA00023267"/>
    </source>
</evidence>
<dbReference type="PROSITE" id="PS00188">
    <property type="entry name" value="BIOTIN"/>
    <property type="match status" value="1"/>
</dbReference>
<dbReference type="Pfam" id="PF00364">
    <property type="entry name" value="Biotin_lipoyl"/>
    <property type="match status" value="1"/>
</dbReference>
<evidence type="ECO:0000313" key="11">
    <source>
        <dbReference type="EMBL" id="KRM27738.1"/>
    </source>
</evidence>
<keyword evidence="6 8" id="KW-0275">Fatty acid biosynthesis</keyword>
<dbReference type="PANTHER" id="PTHR45266:SF3">
    <property type="entry name" value="OXALOACETATE DECARBOXYLASE ALPHA CHAIN"/>
    <property type="match status" value="1"/>
</dbReference>
<dbReference type="RefSeq" id="WP_047767586.1">
    <property type="nucleotide sequence ID" value="NZ_AZGM01000054.1"/>
</dbReference>
<dbReference type="OrthoDB" id="9811735at2"/>
<comment type="function">
    <text evidence="8">This protein is a component of the acetyl coenzyme A carboxylase complex; first, biotin carboxylase catalyzes the carboxylation of the carrier protein and then the transcarboxylase transfers the carboxyl group to form malonyl-CoA.</text>
</comment>
<evidence type="ECO:0000256" key="6">
    <source>
        <dbReference type="ARBA" id="ARBA00023160"/>
    </source>
</evidence>
<gene>
    <name evidence="11" type="ORF">FD32_GL001892</name>
</gene>
<dbReference type="GO" id="GO:0009317">
    <property type="term" value="C:acetyl-CoA carboxylase complex"/>
    <property type="evidence" value="ECO:0007669"/>
    <property type="project" value="InterPro"/>
</dbReference>